<proteinExistence type="predicted"/>
<dbReference type="EMBL" id="GBRH01277127">
    <property type="protein sequence ID" value="JAD20768.1"/>
    <property type="molecule type" value="Transcribed_RNA"/>
</dbReference>
<dbReference type="AlphaFoldDB" id="A0A0A8Y6P8"/>
<sequence length="19" mass="2312">MQWVKSETRSSHQQFSTML</sequence>
<name>A0A0A8Y6P8_ARUDO</name>
<protein>
    <submittedName>
        <fullName evidence="1">Uncharacterized protein</fullName>
    </submittedName>
</protein>
<organism evidence="1">
    <name type="scientific">Arundo donax</name>
    <name type="common">Giant reed</name>
    <name type="synonym">Donax arundinaceus</name>
    <dbReference type="NCBI Taxonomy" id="35708"/>
    <lineage>
        <taxon>Eukaryota</taxon>
        <taxon>Viridiplantae</taxon>
        <taxon>Streptophyta</taxon>
        <taxon>Embryophyta</taxon>
        <taxon>Tracheophyta</taxon>
        <taxon>Spermatophyta</taxon>
        <taxon>Magnoliopsida</taxon>
        <taxon>Liliopsida</taxon>
        <taxon>Poales</taxon>
        <taxon>Poaceae</taxon>
        <taxon>PACMAD clade</taxon>
        <taxon>Arundinoideae</taxon>
        <taxon>Arundineae</taxon>
        <taxon>Arundo</taxon>
    </lineage>
</organism>
<reference evidence="1" key="2">
    <citation type="journal article" date="2015" name="Data Brief">
        <title>Shoot transcriptome of the giant reed, Arundo donax.</title>
        <authorList>
            <person name="Barrero R.A."/>
            <person name="Guerrero F.D."/>
            <person name="Moolhuijzen P."/>
            <person name="Goolsby J.A."/>
            <person name="Tidwell J."/>
            <person name="Bellgard S.E."/>
            <person name="Bellgard M.I."/>
        </authorList>
    </citation>
    <scope>NUCLEOTIDE SEQUENCE</scope>
    <source>
        <tissue evidence="1">Shoot tissue taken approximately 20 cm above the soil surface</tissue>
    </source>
</reference>
<reference evidence="1" key="1">
    <citation type="submission" date="2014-09" db="EMBL/GenBank/DDBJ databases">
        <authorList>
            <person name="Magalhaes I.L.F."/>
            <person name="Oliveira U."/>
            <person name="Santos F.R."/>
            <person name="Vidigal T.H.D.A."/>
            <person name="Brescovit A.D."/>
            <person name="Santos A.J."/>
        </authorList>
    </citation>
    <scope>NUCLEOTIDE SEQUENCE</scope>
    <source>
        <tissue evidence="1">Shoot tissue taken approximately 20 cm above the soil surface</tissue>
    </source>
</reference>
<evidence type="ECO:0000313" key="1">
    <source>
        <dbReference type="EMBL" id="JAD20768.1"/>
    </source>
</evidence>
<accession>A0A0A8Y6P8</accession>